<reference evidence="1" key="1">
    <citation type="submission" date="2020-07" db="EMBL/GenBank/DDBJ databases">
        <title>Multicomponent nature underlies the extraordinary mechanical properties of spider dragline silk.</title>
        <authorList>
            <person name="Kono N."/>
            <person name="Nakamura H."/>
            <person name="Mori M."/>
            <person name="Yoshida Y."/>
            <person name="Ohtoshi R."/>
            <person name="Malay A.D."/>
            <person name="Moran D.A.P."/>
            <person name="Tomita M."/>
            <person name="Numata K."/>
            <person name="Arakawa K."/>
        </authorList>
    </citation>
    <scope>NUCLEOTIDE SEQUENCE</scope>
</reference>
<evidence type="ECO:0000313" key="1">
    <source>
        <dbReference type="EMBL" id="GFR20096.1"/>
    </source>
</evidence>
<keyword evidence="2" id="KW-1185">Reference proteome</keyword>
<dbReference type="OrthoDB" id="10017160at2759"/>
<dbReference type="EMBL" id="BMAO01008011">
    <property type="protein sequence ID" value="GFR20096.1"/>
    <property type="molecule type" value="Genomic_DNA"/>
</dbReference>
<proteinExistence type="predicted"/>
<dbReference type="AlphaFoldDB" id="A0A8X6LRB1"/>
<comment type="caution">
    <text evidence="1">The sequence shown here is derived from an EMBL/GenBank/DDBJ whole genome shotgun (WGS) entry which is preliminary data.</text>
</comment>
<gene>
    <name evidence="1" type="primary">X975_20235</name>
    <name evidence="1" type="ORF">TNCT_112381</name>
</gene>
<dbReference type="Gene3D" id="3.30.420.10">
    <property type="entry name" value="Ribonuclease H-like superfamily/Ribonuclease H"/>
    <property type="match status" value="1"/>
</dbReference>
<name>A0A8X6LRB1_TRICU</name>
<dbReference type="Proteomes" id="UP000887116">
    <property type="component" value="Unassembled WGS sequence"/>
</dbReference>
<dbReference type="InterPro" id="IPR036397">
    <property type="entry name" value="RNaseH_sf"/>
</dbReference>
<organism evidence="1 2">
    <name type="scientific">Trichonephila clavata</name>
    <name type="common">Joro spider</name>
    <name type="synonym">Nephila clavata</name>
    <dbReference type="NCBI Taxonomy" id="2740835"/>
    <lineage>
        <taxon>Eukaryota</taxon>
        <taxon>Metazoa</taxon>
        <taxon>Ecdysozoa</taxon>
        <taxon>Arthropoda</taxon>
        <taxon>Chelicerata</taxon>
        <taxon>Arachnida</taxon>
        <taxon>Araneae</taxon>
        <taxon>Araneomorphae</taxon>
        <taxon>Entelegynae</taxon>
        <taxon>Araneoidea</taxon>
        <taxon>Nephilidae</taxon>
        <taxon>Trichonephila</taxon>
    </lineage>
</organism>
<evidence type="ECO:0000313" key="2">
    <source>
        <dbReference type="Proteomes" id="UP000887116"/>
    </source>
</evidence>
<sequence>MLLEPTWTATSAKERVLHRIITLDETCARSYQPELKWQSNEWRHYGSPRRSNILQNPNNVKMMVIFVYDCHGVILKHTFSTTAGNQCAVKLLIFGAPS</sequence>
<accession>A0A8X6LRB1</accession>
<dbReference type="GO" id="GO:0003676">
    <property type="term" value="F:nucleic acid binding"/>
    <property type="evidence" value="ECO:0007669"/>
    <property type="project" value="InterPro"/>
</dbReference>
<protein>
    <submittedName>
        <fullName evidence="1">Histone-lysine N-methyltransferase SETMAR</fullName>
    </submittedName>
</protein>